<feature type="transmembrane region" description="Helical" evidence="7">
    <location>
        <begin position="348"/>
        <end position="365"/>
    </location>
</feature>
<feature type="transmembrane region" description="Helical" evidence="7">
    <location>
        <begin position="250"/>
        <end position="272"/>
    </location>
</feature>
<dbReference type="EMBL" id="JANIGO010000004">
    <property type="protein sequence ID" value="MCQ8897122.1"/>
    <property type="molecule type" value="Genomic_DNA"/>
</dbReference>
<dbReference type="InterPro" id="IPR051447">
    <property type="entry name" value="Lipoprotein-release_system"/>
</dbReference>
<feature type="transmembrane region" description="Helical" evidence="7">
    <location>
        <begin position="760"/>
        <end position="784"/>
    </location>
</feature>
<feature type="transmembrane region" description="Helical" evidence="7">
    <location>
        <begin position="421"/>
        <end position="444"/>
    </location>
</feature>
<evidence type="ECO:0000256" key="1">
    <source>
        <dbReference type="ARBA" id="ARBA00004651"/>
    </source>
</evidence>
<gene>
    <name evidence="9" type="ORF">NQT62_11830</name>
</gene>
<name>A0ABT1WHX5_9BURK</name>
<comment type="similarity">
    <text evidence="2">Belongs to the ABC-4 integral membrane protein family. LolC/E subfamily.</text>
</comment>
<evidence type="ECO:0000313" key="10">
    <source>
        <dbReference type="Proteomes" id="UP001204142"/>
    </source>
</evidence>
<dbReference type="Proteomes" id="UP001204142">
    <property type="component" value="Unassembled WGS sequence"/>
</dbReference>
<comment type="subcellular location">
    <subcellularLocation>
        <location evidence="1">Cell membrane</location>
        <topology evidence="1">Multi-pass membrane protein</topology>
    </subcellularLocation>
</comment>
<evidence type="ECO:0000256" key="6">
    <source>
        <dbReference type="ARBA" id="ARBA00023136"/>
    </source>
</evidence>
<evidence type="ECO:0000313" key="9">
    <source>
        <dbReference type="EMBL" id="MCQ8897122.1"/>
    </source>
</evidence>
<keyword evidence="6 7" id="KW-0472">Membrane</keyword>
<feature type="domain" description="ABC3 transporter permease C-terminal" evidence="8">
    <location>
        <begin position="715"/>
        <end position="825"/>
    </location>
</feature>
<feature type="transmembrane region" description="Helical" evidence="7">
    <location>
        <begin position="396"/>
        <end position="415"/>
    </location>
</feature>
<accession>A0ABT1WHX5</accession>
<reference evidence="9 10" key="1">
    <citation type="submission" date="2022-07" db="EMBL/GenBank/DDBJ databases">
        <authorList>
            <person name="Xamxidin M."/>
            <person name="Wu M."/>
        </authorList>
    </citation>
    <scope>NUCLEOTIDE SEQUENCE [LARGE SCALE GENOMIC DNA]</scope>
    <source>
        <strain evidence="9 10">NBRC 111650</strain>
    </source>
</reference>
<keyword evidence="5 7" id="KW-1133">Transmembrane helix</keyword>
<protein>
    <submittedName>
        <fullName evidence="9">ABC transporter permease</fullName>
    </submittedName>
</protein>
<evidence type="ECO:0000256" key="2">
    <source>
        <dbReference type="ARBA" id="ARBA00005236"/>
    </source>
</evidence>
<keyword evidence="10" id="KW-1185">Reference proteome</keyword>
<sequence>MKWLITTLSIAVGVGLGLAVHLIHQEALAQFNQGVQQFSGQADVQLLPHNQWLPDTLLETIAELPEVHTAAPVIDQRVRLEGLNQTVRWLGLDVFQSAAITPNLVGQVDSSAAAPTRGEIPLIASNTVFISASLREALHQQAHAQKSQRSPVVLADMNGKPVRWMIAGSLPAAGSGQLLAMSDIAALQWKLGAIGKISRVDIKLQEGVRVDAFMAAHAKTFSAVGRFETPREQSTRGAAVSQAYRANLSILAMVALLTGGFLSFSTQMLAVAQRSRQWALLAAMGTSVTRLRLQVLFESAVCGLVGSILGVALGVGLAQGVVEKLGVDLGAGYFNTASHALTVQPLDALLFMGFGLLATLLGGLAPSQHTAQMAIAQRMRAGTEEAGLRFANRAHWLGLALCALAVACLWIPPVGNIPVGGYLAVALGLFGGIALLGLAVRLFVRPPEALHTLGQLARSRLASTPNLLSVGLSGVVASFALVVAMHVMIFSFRQSLDVWLNQVLPAPLYMKVIDVQSQSISPNLQTLIQHAAGVERAEFWGSQSMVLDPLRPPVELIVRPLDMTQADQRLPLIGAQHPALKTDHIPVWVSEPMVDIYRLHNGSTFTLHLDGGLQLNAQVMGVWRDYSRQHGAIVVPKAQVMRLATQNNNPLRDTQGAIWPSAGTTPQTIVKNLTAQLVNTGESARYTFAEPGEIRQASLAIFDRSFAVTYLLEVAAVVIGLFGVGTTFSAMALQRRREFALLGAMGATRKLLVRLLVREALLSSALAAGMGLAIGLSFAAILVFVVNPQSFHWTMEWFTPWRDLLVMVAVLMVMSTLTVTLALRSHLQHQLLMQLKEDWS</sequence>
<comment type="caution">
    <text evidence="9">The sequence shown here is derived from an EMBL/GenBank/DDBJ whole genome shotgun (WGS) entry which is preliminary data.</text>
</comment>
<feature type="transmembrane region" description="Helical" evidence="7">
    <location>
        <begin position="465"/>
        <end position="492"/>
    </location>
</feature>
<evidence type="ECO:0000256" key="5">
    <source>
        <dbReference type="ARBA" id="ARBA00022989"/>
    </source>
</evidence>
<feature type="transmembrane region" description="Helical" evidence="7">
    <location>
        <begin position="804"/>
        <end position="823"/>
    </location>
</feature>
<evidence type="ECO:0000256" key="3">
    <source>
        <dbReference type="ARBA" id="ARBA00022475"/>
    </source>
</evidence>
<proteinExistence type="inferred from homology"/>
<keyword evidence="4 7" id="KW-0812">Transmembrane</keyword>
<keyword evidence="3" id="KW-1003">Cell membrane</keyword>
<dbReference type="InterPro" id="IPR003838">
    <property type="entry name" value="ABC3_permease_C"/>
</dbReference>
<evidence type="ECO:0000256" key="7">
    <source>
        <dbReference type="SAM" id="Phobius"/>
    </source>
</evidence>
<feature type="transmembrane region" description="Helical" evidence="7">
    <location>
        <begin position="710"/>
        <end position="733"/>
    </location>
</feature>
<feature type="transmembrane region" description="Helical" evidence="7">
    <location>
        <begin position="293"/>
        <end position="318"/>
    </location>
</feature>
<dbReference type="PANTHER" id="PTHR30489:SF0">
    <property type="entry name" value="LIPOPROTEIN-RELEASING SYSTEM TRANSMEMBRANE PROTEIN LOLE"/>
    <property type="match status" value="1"/>
</dbReference>
<dbReference type="Pfam" id="PF02687">
    <property type="entry name" value="FtsX"/>
    <property type="match status" value="2"/>
</dbReference>
<evidence type="ECO:0000256" key="4">
    <source>
        <dbReference type="ARBA" id="ARBA00022692"/>
    </source>
</evidence>
<feature type="domain" description="ABC3 transporter permease C-terminal" evidence="8">
    <location>
        <begin position="250"/>
        <end position="373"/>
    </location>
</feature>
<evidence type="ECO:0000259" key="8">
    <source>
        <dbReference type="Pfam" id="PF02687"/>
    </source>
</evidence>
<organism evidence="9 10">
    <name type="scientific">Limnobacter humi</name>
    <dbReference type="NCBI Taxonomy" id="1778671"/>
    <lineage>
        <taxon>Bacteria</taxon>
        <taxon>Pseudomonadati</taxon>
        <taxon>Pseudomonadota</taxon>
        <taxon>Betaproteobacteria</taxon>
        <taxon>Burkholderiales</taxon>
        <taxon>Burkholderiaceae</taxon>
        <taxon>Limnobacter</taxon>
    </lineage>
</organism>
<dbReference type="PANTHER" id="PTHR30489">
    <property type="entry name" value="LIPOPROTEIN-RELEASING SYSTEM TRANSMEMBRANE PROTEIN LOLE"/>
    <property type="match status" value="1"/>
</dbReference>